<evidence type="ECO:0000256" key="1">
    <source>
        <dbReference type="ARBA" id="ARBA00022516"/>
    </source>
</evidence>
<dbReference type="GO" id="GO:0006633">
    <property type="term" value="P:fatty acid biosynthetic process"/>
    <property type="evidence" value="ECO:0007669"/>
    <property type="project" value="UniProtKB-UniRule"/>
</dbReference>
<comment type="similarity">
    <text evidence="8">Belongs to the P-Pant transferase superfamily. AcpS family.</text>
</comment>
<dbReference type="Pfam" id="PF01648">
    <property type="entry name" value="ACPS"/>
    <property type="match status" value="1"/>
</dbReference>
<evidence type="ECO:0000256" key="7">
    <source>
        <dbReference type="ARBA" id="ARBA00023160"/>
    </source>
</evidence>
<keyword evidence="11" id="KW-1185">Reference proteome</keyword>
<dbReference type="EMBL" id="CP071182">
    <property type="protein sequence ID" value="QSO47002.1"/>
    <property type="molecule type" value="Genomic_DNA"/>
</dbReference>
<dbReference type="InterPro" id="IPR008278">
    <property type="entry name" value="4-PPantetheinyl_Trfase_dom"/>
</dbReference>
<accession>A0A9X7VY64</accession>
<keyword evidence="6 8" id="KW-0443">Lipid metabolism</keyword>
<dbReference type="AlphaFoldDB" id="A0A9X7VY64"/>
<evidence type="ECO:0000256" key="2">
    <source>
        <dbReference type="ARBA" id="ARBA00022679"/>
    </source>
</evidence>
<proteinExistence type="inferred from homology"/>
<name>A0A9X7VY64_9BACL</name>
<organism evidence="10 11">
    <name type="scientific">Alicyclobacillus mengziensis</name>
    <dbReference type="NCBI Taxonomy" id="2931921"/>
    <lineage>
        <taxon>Bacteria</taxon>
        <taxon>Bacillati</taxon>
        <taxon>Bacillota</taxon>
        <taxon>Bacilli</taxon>
        <taxon>Bacillales</taxon>
        <taxon>Alicyclobacillaceae</taxon>
        <taxon>Alicyclobacillus</taxon>
    </lineage>
</organism>
<feature type="binding site" evidence="8">
    <location>
        <position position="8"/>
    </location>
    <ligand>
        <name>Mg(2+)</name>
        <dbReference type="ChEBI" id="CHEBI:18420"/>
    </ligand>
</feature>
<evidence type="ECO:0000313" key="11">
    <source>
        <dbReference type="Proteomes" id="UP000663505"/>
    </source>
</evidence>
<feature type="binding site" evidence="8">
    <location>
        <position position="59"/>
    </location>
    <ligand>
        <name>Mg(2+)</name>
        <dbReference type="ChEBI" id="CHEBI:18420"/>
    </ligand>
</feature>
<keyword evidence="7 8" id="KW-0275">Fatty acid biosynthesis</keyword>
<dbReference type="Gene3D" id="3.90.470.20">
    <property type="entry name" value="4'-phosphopantetheinyl transferase domain"/>
    <property type="match status" value="1"/>
</dbReference>
<keyword evidence="4 8" id="KW-0276">Fatty acid metabolism</keyword>
<comment type="catalytic activity">
    <reaction evidence="8">
        <text>apo-[ACP] + CoA = holo-[ACP] + adenosine 3',5'-bisphosphate + H(+)</text>
        <dbReference type="Rhea" id="RHEA:12068"/>
        <dbReference type="Rhea" id="RHEA-COMP:9685"/>
        <dbReference type="Rhea" id="RHEA-COMP:9690"/>
        <dbReference type="ChEBI" id="CHEBI:15378"/>
        <dbReference type="ChEBI" id="CHEBI:29999"/>
        <dbReference type="ChEBI" id="CHEBI:57287"/>
        <dbReference type="ChEBI" id="CHEBI:58343"/>
        <dbReference type="ChEBI" id="CHEBI:64479"/>
        <dbReference type="EC" id="2.7.8.7"/>
    </reaction>
</comment>
<evidence type="ECO:0000256" key="8">
    <source>
        <dbReference type="HAMAP-Rule" id="MF_00101"/>
    </source>
</evidence>
<keyword evidence="1 8" id="KW-0444">Lipid biosynthesis</keyword>
<dbReference type="HAMAP" id="MF_00101">
    <property type="entry name" value="AcpS"/>
    <property type="match status" value="1"/>
</dbReference>
<dbReference type="InterPro" id="IPR037143">
    <property type="entry name" value="4-PPantetheinyl_Trfase_dom_sf"/>
</dbReference>
<comment type="subcellular location">
    <subcellularLocation>
        <location evidence="8">Cytoplasm</location>
    </subcellularLocation>
</comment>
<protein>
    <recommendedName>
        <fullName evidence="8">Holo-[acyl-carrier-protein] synthase</fullName>
        <shortName evidence="8">Holo-ACP synthase</shortName>
        <ecNumber evidence="8">2.7.8.7</ecNumber>
    </recommendedName>
    <alternativeName>
        <fullName evidence="8">4'-phosphopantetheinyl transferase AcpS</fullName>
    </alternativeName>
</protein>
<evidence type="ECO:0000259" key="9">
    <source>
        <dbReference type="Pfam" id="PF01648"/>
    </source>
</evidence>
<dbReference type="GO" id="GO:0005737">
    <property type="term" value="C:cytoplasm"/>
    <property type="evidence" value="ECO:0007669"/>
    <property type="project" value="UniProtKB-SubCell"/>
</dbReference>
<evidence type="ECO:0000313" key="10">
    <source>
        <dbReference type="EMBL" id="QSO47002.1"/>
    </source>
</evidence>
<keyword evidence="2 8" id="KW-0808">Transferase</keyword>
<dbReference type="InterPro" id="IPR004568">
    <property type="entry name" value="Ppantetheine-prot_Trfase_dom"/>
</dbReference>
<dbReference type="KEGG" id="afx:JZ786_21725"/>
<keyword evidence="5 8" id="KW-0460">Magnesium</keyword>
<evidence type="ECO:0000256" key="5">
    <source>
        <dbReference type="ARBA" id="ARBA00022842"/>
    </source>
</evidence>
<reference evidence="10 11" key="1">
    <citation type="submission" date="2021-02" db="EMBL/GenBank/DDBJ databases">
        <title>Alicyclobacillus curvatus sp. nov. and Alicyclobacillus mengziensis sp. nov., two acidophilic bacteria isolated from acid mine drainage.</title>
        <authorList>
            <person name="Huang Y."/>
        </authorList>
    </citation>
    <scope>NUCLEOTIDE SEQUENCE [LARGE SCALE GENOMIC DNA]</scope>
    <source>
        <strain evidence="10 11">S30H14</strain>
    </source>
</reference>
<dbReference type="EC" id="2.7.8.7" evidence="8"/>
<dbReference type="GO" id="GO:0008897">
    <property type="term" value="F:holo-[acyl-carrier-protein] synthase activity"/>
    <property type="evidence" value="ECO:0007669"/>
    <property type="project" value="UniProtKB-UniRule"/>
</dbReference>
<evidence type="ECO:0000256" key="3">
    <source>
        <dbReference type="ARBA" id="ARBA00022723"/>
    </source>
</evidence>
<feature type="domain" description="4'-phosphopantetheinyl transferase" evidence="9">
    <location>
        <begin position="4"/>
        <end position="90"/>
    </location>
</feature>
<dbReference type="SUPFAM" id="SSF56214">
    <property type="entry name" value="4'-phosphopantetheinyl transferase"/>
    <property type="match status" value="1"/>
</dbReference>
<evidence type="ECO:0000256" key="6">
    <source>
        <dbReference type="ARBA" id="ARBA00023098"/>
    </source>
</evidence>
<keyword evidence="3 8" id="KW-0479">Metal-binding</keyword>
<keyword evidence="8" id="KW-0963">Cytoplasm</keyword>
<dbReference type="NCBIfam" id="TIGR00556">
    <property type="entry name" value="pantethn_trn"/>
    <property type="match status" value="1"/>
</dbReference>
<dbReference type="RefSeq" id="WP_206656363.1">
    <property type="nucleotide sequence ID" value="NZ_CP071182.1"/>
</dbReference>
<comment type="cofactor">
    <cofactor evidence="8">
        <name>Mg(2+)</name>
        <dbReference type="ChEBI" id="CHEBI:18420"/>
    </cofactor>
</comment>
<comment type="function">
    <text evidence="8">Transfers the 4'-phosphopantetheine moiety from coenzyme A to a Ser of acyl-carrier-protein.</text>
</comment>
<dbReference type="InterPro" id="IPR002582">
    <property type="entry name" value="ACPS"/>
</dbReference>
<dbReference type="NCBIfam" id="TIGR00516">
    <property type="entry name" value="acpS"/>
    <property type="match status" value="1"/>
</dbReference>
<dbReference type="GO" id="GO:0000287">
    <property type="term" value="F:magnesium ion binding"/>
    <property type="evidence" value="ECO:0007669"/>
    <property type="project" value="UniProtKB-UniRule"/>
</dbReference>
<sequence length="124" mass="13500">MILGLGSDVIEIPRIAKACQRYGDGFLARVLSPSEAEFASLLHETRRFEFVAGRFAAKEAMAKASGVGLARLGMTSVELKTTEQGLVVHFMNADHVLTRQGLIWHVSISHSTEMAFAVAVVEQL</sequence>
<dbReference type="Proteomes" id="UP000663505">
    <property type="component" value="Chromosome"/>
</dbReference>
<evidence type="ECO:0000256" key="4">
    <source>
        <dbReference type="ARBA" id="ARBA00022832"/>
    </source>
</evidence>
<gene>
    <name evidence="8 10" type="primary">acpS</name>
    <name evidence="10" type="ORF">JZ786_21725</name>
</gene>